<dbReference type="AlphaFoldDB" id="A0A9P0E2L5"/>
<evidence type="ECO:0000313" key="1">
    <source>
        <dbReference type="EMBL" id="CAH1388885.1"/>
    </source>
</evidence>
<dbReference type="Proteomes" id="UP001152798">
    <property type="component" value="Chromosome 1"/>
</dbReference>
<proteinExistence type="predicted"/>
<organism evidence="1 2">
    <name type="scientific">Nezara viridula</name>
    <name type="common">Southern green stink bug</name>
    <name type="synonym">Cimex viridulus</name>
    <dbReference type="NCBI Taxonomy" id="85310"/>
    <lineage>
        <taxon>Eukaryota</taxon>
        <taxon>Metazoa</taxon>
        <taxon>Ecdysozoa</taxon>
        <taxon>Arthropoda</taxon>
        <taxon>Hexapoda</taxon>
        <taxon>Insecta</taxon>
        <taxon>Pterygota</taxon>
        <taxon>Neoptera</taxon>
        <taxon>Paraneoptera</taxon>
        <taxon>Hemiptera</taxon>
        <taxon>Heteroptera</taxon>
        <taxon>Panheteroptera</taxon>
        <taxon>Pentatomomorpha</taxon>
        <taxon>Pentatomoidea</taxon>
        <taxon>Pentatomidae</taxon>
        <taxon>Pentatominae</taxon>
        <taxon>Nezara</taxon>
    </lineage>
</organism>
<dbReference type="OrthoDB" id="6626829at2759"/>
<sequence length="72" mass="8714">MDRRRYRFLDENFGTNENDLRLLWEAVHKSRMETSYQSAYCVKSITTNKITPRSLKEKIKENTKDKEEKVNE</sequence>
<name>A0A9P0E2L5_NEZVI</name>
<reference evidence="1" key="1">
    <citation type="submission" date="2022-01" db="EMBL/GenBank/DDBJ databases">
        <authorList>
            <person name="King R."/>
        </authorList>
    </citation>
    <scope>NUCLEOTIDE SEQUENCE</scope>
</reference>
<accession>A0A9P0E2L5</accession>
<dbReference type="EMBL" id="OV725077">
    <property type="protein sequence ID" value="CAH1388885.1"/>
    <property type="molecule type" value="Genomic_DNA"/>
</dbReference>
<keyword evidence="2" id="KW-1185">Reference proteome</keyword>
<gene>
    <name evidence="1" type="ORF">NEZAVI_LOCUS400</name>
</gene>
<protein>
    <submittedName>
        <fullName evidence="1">Uncharacterized protein</fullName>
    </submittedName>
</protein>
<evidence type="ECO:0000313" key="2">
    <source>
        <dbReference type="Proteomes" id="UP001152798"/>
    </source>
</evidence>